<sequence length="37" mass="3911">MKVFGVGGGGGNAISRMKESFNTRVVELIAVNTDIQD</sequence>
<organism evidence="1 2">
    <name type="scientific">Candidatus Harrisonbacteria bacterium CG10_big_fil_rev_8_21_14_0_10_38_8</name>
    <dbReference type="NCBI Taxonomy" id="1974582"/>
    <lineage>
        <taxon>Bacteria</taxon>
        <taxon>Candidatus Harrisoniibacteriota</taxon>
    </lineage>
</organism>
<protein>
    <submittedName>
        <fullName evidence="1">Cell division protein FtsZ</fullName>
    </submittedName>
</protein>
<proteinExistence type="predicted"/>
<dbReference type="GO" id="GO:0051301">
    <property type="term" value="P:cell division"/>
    <property type="evidence" value="ECO:0007669"/>
    <property type="project" value="UniProtKB-KW"/>
</dbReference>
<reference evidence="2" key="1">
    <citation type="submission" date="2017-09" db="EMBL/GenBank/DDBJ databases">
        <title>Depth-based differentiation of microbial function through sediment-hosted aquifers and enrichment of novel symbionts in the deep terrestrial subsurface.</title>
        <authorList>
            <person name="Probst A.J."/>
            <person name="Ladd B."/>
            <person name="Jarett J.K."/>
            <person name="Geller-Mcgrath D.E."/>
            <person name="Sieber C.M.K."/>
            <person name="Emerson J.B."/>
            <person name="Anantharaman K."/>
            <person name="Thomas B.C."/>
            <person name="Malmstrom R."/>
            <person name="Stieglmeier M."/>
            <person name="Klingl A."/>
            <person name="Woyke T."/>
            <person name="Ryan C.M."/>
            <person name="Banfield J.F."/>
        </authorList>
    </citation>
    <scope>NUCLEOTIDE SEQUENCE [LARGE SCALE GENOMIC DNA]</scope>
</reference>
<evidence type="ECO:0000313" key="2">
    <source>
        <dbReference type="Proteomes" id="UP000229112"/>
    </source>
</evidence>
<name>A0A2M6WJQ8_9BACT</name>
<dbReference type="AlphaFoldDB" id="A0A2M6WJQ8"/>
<dbReference type="Proteomes" id="UP000229112">
    <property type="component" value="Unassembled WGS sequence"/>
</dbReference>
<comment type="caution">
    <text evidence="1">The sequence shown here is derived from an EMBL/GenBank/DDBJ whole genome shotgun (WGS) entry which is preliminary data.</text>
</comment>
<dbReference type="SUPFAM" id="SSF52490">
    <property type="entry name" value="Tubulin nucleotide-binding domain-like"/>
    <property type="match status" value="1"/>
</dbReference>
<keyword evidence="1" id="KW-0131">Cell cycle</keyword>
<evidence type="ECO:0000313" key="1">
    <source>
        <dbReference type="EMBL" id="PIT93025.1"/>
    </source>
</evidence>
<feature type="non-terminal residue" evidence="1">
    <location>
        <position position="37"/>
    </location>
</feature>
<dbReference type="EMBL" id="PFAY01000018">
    <property type="protein sequence ID" value="PIT93025.1"/>
    <property type="molecule type" value="Genomic_DNA"/>
</dbReference>
<gene>
    <name evidence="1" type="ORF">COU06_02180</name>
</gene>
<dbReference type="InterPro" id="IPR036525">
    <property type="entry name" value="Tubulin/FtsZ_GTPase_sf"/>
</dbReference>
<accession>A0A2M6WJQ8</accession>
<keyword evidence="1" id="KW-0132">Cell division</keyword>
<dbReference type="Gene3D" id="3.40.50.1440">
    <property type="entry name" value="Tubulin/FtsZ, GTPase domain"/>
    <property type="match status" value="1"/>
</dbReference>